<feature type="region of interest" description="Disordered" evidence="1">
    <location>
        <begin position="153"/>
        <end position="286"/>
    </location>
</feature>
<dbReference type="EMBL" id="JAVLVU010000001">
    <property type="protein sequence ID" value="MDT3401582.1"/>
    <property type="molecule type" value="Genomic_DNA"/>
</dbReference>
<feature type="compositionally biased region" description="Basic and acidic residues" evidence="1">
    <location>
        <begin position="250"/>
        <end position="276"/>
    </location>
</feature>
<feature type="compositionally biased region" description="Polar residues" evidence="1">
    <location>
        <begin position="175"/>
        <end position="190"/>
    </location>
</feature>
<evidence type="ECO:0000313" key="3">
    <source>
        <dbReference type="Proteomes" id="UP001258315"/>
    </source>
</evidence>
<gene>
    <name evidence="2" type="ORF">QE417_000654</name>
</gene>
<evidence type="ECO:0000256" key="1">
    <source>
        <dbReference type="SAM" id="MobiDB-lite"/>
    </source>
</evidence>
<evidence type="ECO:0008006" key="4">
    <source>
        <dbReference type="Google" id="ProtNLM"/>
    </source>
</evidence>
<dbReference type="Proteomes" id="UP001258315">
    <property type="component" value="Unassembled WGS sequence"/>
</dbReference>
<keyword evidence="3" id="KW-1185">Reference proteome</keyword>
<feature type="compositionally biased region" description="Basic and acidic residues" evidence="1">
    <location>
        <begin position="157"/>
        <end position="173"/>
    </location>
</feature>
<organism evidence="2 3">
    <name type="scientific">Mucilaginibacter terrae</name>
    <dbReference type="NCBI Taxonomy" id="1955052"/>
    <lineage>
        <taxon>Bacteria</taxon>
        <taxon>Pseudomonadati</taxon>
        <taxon>Bacteroidota</taxon>
        <taxon>Sphingobacteriia</taxon>
        <taxon>Sphingobacteriales</taxon>
        <taxon>Sphingobacteriaceae</taxon>
        <taxon>Mucilaginibacter</taxon>
    </lineage>
</organism>
<evidence type="ECO:0000313" key="2">
    <source>
        <dbReference type="EMBL" id="MDT3401582.1"/>
    </source>
</evidence>
<accession>A0ABU3GP60</accession>
<proteinExistence type="predicted"/>
<feature type="compositionally biased region" description="Basic and acidic residues" evidence="1">
    <location>
        <begin position="215"/>
        <end position="224"/>
    </location>
</feature>
<reference evidence="3" key="1">
    <citation type="submission" date="2023-07" db="EMBL/GenBank/DDBJ databases">
        <title>Functional and genomic diversity of the sorghum phyllosphere microbiome.</title>
        <authorList>
            <person name="Shade A."/>
        </authorList>
    </citation>
    <scope>NUCLEOTIDE SEQUENCE [LARGE SCALE GENOMIC DNA]</scope>
    <source>
        <strain evidence="3">SORGH_AS_0422</strain>
    </source>
</reference>
<feature type="compositionally biased region" description="Low complexity" evidence="1">
    <location>
        <begin position="232"/>
        <end position="249"/>
    </location>
</feature>
<protein>
    <recommendedName>
        <fullName evidence="4">DUF3300 domain-containing protein</fullName>
    </recommendedName>
</protein>
<name>A0ABU3GP60_9SPHI</name>
<comment type="caution">
    <text evidence="2">The sequence shown here is derived from an EMBL/GenBank/DDBJ whole genome shotgun (WGS) entry which is preliminary data.</text>
</comment>
<sequence length="286" mass="33632">MFSLQFVQLVTGLNLDMLCTVIPTKLQDMKKFFLTIIIAASGLATQTANAQIGISIQIGPRVVQRPVVYDDFYYLPEVEAYYSVPEHCYYYMDGRSWVSAAYLPGRYHDYDWRSARRYQVRTQRPFDNHDYYRNRFGGNAGRDWNRNWDNNQYANRGYDRRDNNRNDDRRFDSPYDSNNAGRGGYNQPNHGNYDRINNWNRGNDNRNNNNWNNNRNEDRNRQNDNRGYGPDRNQGGYLNNNSNNPNNNRGNDRNNNRGNDNRGQRLVENGARDSRPDFGSVKRVAF</sequence>
<feature type="compositionally biased region" description="Low complexity" evidence="1">
    <location>
        <begin position="194"/>
        <end position="214"/>
    </location>
</feature>